<dbReference type="AlphaFoldDB" id="D6PDD3"/>
<evidence type="ECO:0000256" key="5">
    <source>
        <dbReference type="ARBA" id="ARBA00023274"/>
    </source>
</evidence>
<keyword evidence="4 7" id="KW-0689">Ribosomal protein</keyword>
<dbReference type="PANTHER" id="PTHR11229">
    <property type="entry name" value="50S RIBOSOMAL PROTEIN L3"/>
    <property type="match status" value="1"/>
</dbReference>
<evidence type="ECO:0000256" key="4">
    <source>
        <dbReference type="ARBA" id="ARBA00022980"/>
    </source>
</evidence>
<dbReference type="HAMAP" id="MF_01325_B">
    <property type="entry name" value="Ribosomal_uL3_B"/>
    <property type="match status" value="1"/>
</dbReference>
<evidence type="ECO:0000256" key="7">
    <source>
        <dbReference type="HAMAP-Rule" id="MF_01325"/>
    </source>
</evidence>
<evidence type="ECO:0000256" key="9">
    <source>
        <dbReference type="RuleBase" id="RU003906"/>
    </source>
</evidence>
<proteinExistence type="inferred from homology"/>
<dbReference type="PANTHER" id="PTHR11229:SF16">
    <property type="entry name" value="LARGE RIBOSOMAL SUBUNIT PROTEIN UL3C"/>
    <property type="match status" value="1"/>
</dbReference>
<dbReference type="NCBIfam" id="TIGR03625">
    <property type="entry name" value="L3_bact"/>
    <property type="match status" value="1"/>
</dbReference>
<evidence type="ECO:0000256" key="6">
    <source>
        <dbReference type="ARBA" id="ARBA00035243"/>
    </source>
</evidence>
<dbReference type="InterPro" id="IPR009000">
    <property type="entry name" value="Transl_B-barrel_sf"/>
</dbReference>
<comment type="function">
    <text evidence="7 9">One of the primary rRNA binding proteins, it binds directly near the 3'-end of the 23S rRNA, where it nucleates assembly of the 50S subunit.</text>
</comment>
<dbReference type="Pfam" id="PF00297">
    <property type="entry name" value="Ribosomal_L3"/>
    <property type="match status" value="1"/>
</dbReference>
<dbReference type="FunFam" id="2.40.30.10:FF:000004">
    <property type="entry name" value="50S ribosomal protein L3"/>
    <property type="match status" value="1"/>
</dbReference>
<organism evidence="10">
    <name type="scientific">uncultured marine bacterium MedDCM-OCT-S05-C114</name>
    <dbReference type="NCBI Taxonomy" id="743063"/>
    <lineage>
        <taxon>Bacteria</taxon>
        <taxon>environmental samples</taxon>
    </lineage>
</organism>
<keyword evidence="2 7" id="KW-0699">rRNA-binding</keyword>
<dbReference type="SUPFAM" id="SSF50447">
    <property type="entry name" value="Translation proteins"/>
    <property type="match status" value="1"/>
</dbReference>
<gene>
    <name evidence="7" type="primary">rplC</name>
</gene>
<dbReference type="GO" id="GO:0019843">
    <property type="term" value="F:rRNA binding"/>
    <property type="evidence" value="ECO:0007669"/>
    <property type="project" value="UniProtKB-UniRule"/>
</dbReference>
<keyword evidence="5 7" id="KW-0687">Ribonucleoprotein</keyword>
<evidence type="ECO:0000256" key="1">
    <source>
        <dbReference type="ARBA" id="ARBA00006540"/>
    </source>
</evidence>
<dbReference type="PROSITE" id="PS00474">
    <property type="entry name" value="RIBOSOMAL_L3"/>
    <property type="match status" value="1"/>
</dbReference>
<sequence>MNLELIGKKLGMSQVYDEDNNLVPVTIVEAGPCPILQVKSLDKDGYEAIQIGFNPKGKAPNKPNKCQIGKASKANVEPQHLSQEIRIKGEHSFEQGSSLTVENFSDVKVVDVISTTKGKGFQGVVKRWNFGGGPASHGSMFHRRGGSYGLCQWPGRVFKNKKMPGHTGTAKRTTQNLQLVKILPEKNLLLIKGSVPGSKGTILTVRVAKKSKVSN</sequence>
<dbReference type="GO" id="GO:0003735">
    <property type="term" value="F:structural constituent of ribosome"/>
    <property type="evidence" value="ECO:0007669"/>
    <property type="project" value="UniProtKB-UniRule"/>
</dbReference>
<dbReference type="GO" id="GO:0022625">
    <property type="term" value="C:cytosolic large ribosomal subunit"/>
    <property type="evidence" value="ECO:0007669"/>
    <property type="project" value="TreeGrafter"/>
</dbReference>
<dbReference type="InterPro" id="IPR000597">
    <property type="entry name" value="Ribosomal_uL3"/>
</dbReference>
<evidence type="ECO:0000256" key="2">
    <source>
        <dbReference type="ARBA" id="ARBA00022730"/>
    </source>
</evidence>
<dbReference type="InterPro" id="IPR019927">
    <property type="entry name" value="Ribosomal_uL3_bac/org-type"/>
</dbReference>
<evidence type="ECO:0000313" key="10">
    <source>
        <dbReference type="EMBL" id="ADD93734.1"/>
    </source>
</evidence>
<protein>
    <recommendedName>
        <fullName evidence="6 7">Large ribosomal subunit protein uL3</fullName>
    </recommendedName>
</protein>
<dbReference type="Gene3D" id="2.40.30.10">
    <property type="entry name" value="Translation factors"/>
    <property type="match status" value="1"/>
</dbReference>
<dbReference type="EMBL" id="GU942995">
    <property type="protein sequence ID" value="ADD93734.1"/>
    <property type="molecule type" value="Genomic_DNA"/>
</dbReference>
<comment type="similarity">
    <text evidence="1 7 8">Belongs to the universal ribosomal protein uL3 family.</text>
</comment>
<evidence type="ECO:0000256" key="3">
    <source>
        <dbReference type="ARBA" id="ARBA00022884"/>
    </source>
</evidence>
<dbReference type="Gene3D" id="3.30.160.810">
    <property type="match status" value="1"/>
</dbReference>
<accession>D6PDD3</accession>
<dbReference type="GO" id="GO:0006412">
    <property type="term" value="P:translation"/>
    <property type="evidence" value="ECO:0007669"/>
    <property type="project" value="UniProtKB-UniRule"/>
</dbReference>
<comment type="subunit">
    <text evidence="7 9">Part of the 50S ribosomal subunit. Forms a cluster with proteins L14 and L19.</text>
</comment>
<evidence type="ECO:0000256" key="8">
    <source>
        <dbReference type="RuleBase" id="RU003905"/>
    </source>
</evidence>
<keyword evidence="3 7" id="KW-0694">RNA-binding</keyword>
<name>D6PDD3_9BACT</name>
<reference evidence="10" key="1">
    <citation type="journal article" date="2010" name="ISME J.">
        <title>Metagenome of the Mediterranean deep chlorophyll maximum studied by direct and fosmid library 454 pyrosequencing.</title>
        <authorList>
            <person name="Ghai R."/>
            <person name="Martin-Cuadrado A.B."/>
            <person name="Molto A.G."/>
            <person name="Heredia I.G."/>
            <person name="Cabrera R."/>
            <person name="Martin J."/>
            <person name="Verdu M."/>
            <person name="Deschamps P."/>
            <person name="Moreira D."/>
            <person name="Lopez-Garcia P."/>
            <person name="Mira A."/>
            <person name="Rodriguez-Valera F."/>
        </authorList>
    </citation>
    <scope>NUCLEOTIDE SEQUENCE</scope>
</reference>
<dbReference type="InterPro" id="IPR019926">
    <property type="entry name" value="Ribosomal_uL3_CS"/>
</dbReference>